<comment type="caution">
    <text evidence="1">The sequence shown here is derived from an EMBL/GenBank/DDBJ whole genome shotgun (WGS) entry which is preliminary data.</text>
</comment>
<keyword evidence="2" id="KW-1185">Reference proteome</keyword>
<proteinExistence type="predicted"/>
<name>A0ABV2AMG0_9EUKA</name>
<protein>
    <submittedName>
        <fullName evidence="1">Uncharacterized protein</fullName>
    </submittedName>
</protein>
<dbReference type="EMBL" id="JBDODL010000907">
    <property type="protein sequence ID" value="MES1920851.1"/>
    <property type="molecule type" value="Genomic_DNA"/>
</dbReference>
<evidence type="ECO:0000313" key="2">
    <source>
        <dbReference type="Proteomes" id="UP001439008"/>
    </source>
</evidence>
<sequence length="180" mass="20468">MNIVLMPGYIRTLGEIQKFSDHRTKMAALELSLRIPYKFSCNQHFVLRFIETIIEAFQTKNDLLIKLSLDALEAKDAKSNIEILLDYMEVNQKHGLAGIFMREICSSIRSKNMAICKRMIRILGKIGGKNRKFLDGFLNLEGEENLFVTNGWVSAVTTTSTISNSIKFSTDQIYLMACGF</sequence>
<organism evidence="1 2">
    <name type="scientific">Bonamia ostreae</name>
    <dbReference type="NCBI Taxonomy" id="126728"/>
    <lineage>
        <taxon>Eukaryota</taxon>
        <taxon>Sar</taxon>
        <taxon>Rhizaria</taxon>
        <taxon>Endomyxa</taxon>
        <taxon>Ascetosporea</taxon>
        <taxon>Haplosporida</taxon>
        <taxon>Bonamia</taxon>
    </lineage>
</organism>
<gene>
    <name evidence="1" type="ORF">MHBO_002475</name>
</gene>
<evidence type="ECO:0000313" key="1">
    <source>
        <dbReference type="EMBL" id="MES1920851.1"/>
    </source>
</evidence>
<accession>A0ABV2AMG0</accession>
<dbReference type="Proteomes" id="UP001439008">
    <property type="component" value="Unassembled WGS sequence"/>
</dbReference>
<reference evidence="1 2" key="1">
    <citation type="journal article" date="2024" name="BMC Biol.">
        <title>Comparative genomics of Ascetosporea gives new insight into the evolutionary basis for animal parasitism in Rhizaria.</title>
        <authorList>
            <person name="Hiltunen Thoren M."/>
            <person name="Onut-Brannstrom I."/>
            <person name="Alfjorden A."/>
            <person name="Peckova H."/>
            <person name="Swords F."/>
            <person name="Hooper C."/>
            <person name="Holzer A.S."/>
            <person name="Bass D."/>
            <person name="Burki F."/>
        </authorList>
    </citation>
    <scope>NUCLEOTIDE SEQUENCE [LARGE SCALE GENOMIC DNA]</scope>
    <source>
        <strain evidence="1">20-A016</strain>
    </source>
</reference>